<evidence type="ECO:0000259" key="6">
    <source>
        <dbReference type="Pfam" id="PF24997"/>
    </source>
</evidence>
<dbReference type="Gene3D" id="1.20.58.1030">
    <property type="match status" value="1"/>
</dbReference>
<accession>A0A0B2PXB3</accession>
<comment type="subcellular location">
    <subcellularLocation>
        <location evidence="1">Nucleus</location>
    </subcellularLocation>
</comment>
<reference evidence="7" key="1">
    <citation type="submission" date="2014-07" db="EMBL/GenBank/DDBJ databases">
        <title>Identification of a novel salt tolerance gene in wild soybean by whole-genome sequencing.</title>
        <authorList>
            <person name="Lam H.-M."/>
            <person name="Qi X."/>
            <person name="Li M.-W."/>
            <person name="Liu X."/>
            <person name="Xie M."/>
            <person name="Ni M."/>
            <person name="Xu X."/>
        </authorList>
    </citation>
    <scope>NUCLEOTIDE SEQUENCE [LARGE SCALE GENOMIC DNA]</scope>
    <source>
        <tissue evidence="7">Root</tissue>
    </source>
</reference>
<dbReference type="Pfam" id="PF05916">
    <property type="entry name" value="Sld5"/>
    <property type="match status" value="1"/>
</dbReference>
<protein>
    <submittedName>
        <fullName evidence="7">DNA replication complex GINS protein PSF1</fullName>
    </submittedName>
</protein>
<dbReference type="GO" id="GO:1902983">
    <property type="term" value="P:DNA strand elongation involved in mitotic DNA replication"/>
    <property type="evidence" value="ECO:0007669"/>
    <property type="project" value="TreeGrafter"/>
</dbReference>
<dbReference type="CDD" id="cd11710">
    <property type="entry name" value="GINS_A_psf1"/>
    <property type="match status" value="1"/>
</dbReference>
<dbReference type="AlphaFoldDB" id="A0A0B2PXB3"/>
<dbReference type="PANTHER" id="PTHR12914">
    <property type="entry name" value="PARTNER OF SLD5"/>
    <property type="match status" value="1"/>
</dbReference>
<dbReference type="PANTHER" id="PTHR12914:SF2">
    <property type="entry name" value="DNA REPLICATION COMPLEX GINS PROTEIN PSF1"/>
    <property type="match status" value="1"/>
</dbReference>
<gene>
    <name evidence="7" type="ORF">glysoja_034426</name>
</gene>
<organism evidence="7">
    <name type="scientific">Glycine soja</name>
    <name type="common">Wild soybean</name>
    <dbReference type="NCBI Taxonomy" id="3848"/>
    <lineage>
        <taxon>Eukaryota</taxon>
        <taxon>Viridiplantae</taxon>
        <taxon>Streptophyta</taxon>
        <taxon>Embryophyta</taxon>
        <taxon>Tracheophyta</taxon>
        <taxon>Spermatophyta</taxon>
        <taxon>Magnoliopsida</taxon>
        <taxon>eudicotyledons</taxon>
        <taxon>Gunneridae</taxon>
        <taxon>Pentapetalae</taxon>
        <taxon>rosids</taxon>
        <taxon>fabids</taxon>
        <taxon>Fabales</taxon>
        <taxon>Fabaceae</taxon>
        <taxon>Papilionoideae</taxon>
        <taxon>50 kb inversion clade</taxon>
        <taxon>NPAAA clade</taxon>
        <taxon>indigoferoid/millettioid clade</taxon>
        <taxon>Phaseoleae</taxon>
        <taxon>Glycine</taxon>
        <taxon>Glycine subgen. Soja</taxon>
    </lineage>
</organism>
<feature type="domain" description="DNA replication complex GINS protein PSF1 C-terminal" evidence="6">
    <location>
        <begin position="146"/>
        <end position="194"/>
    </location>
</feature>
<evidence type="ECO:0000256" key="4">
    <source>
        <dbReference type="ARBA" id="ARBA00023242"/>
    </source>
</evidence>
<dbReference type="Pfam" id="PF24997">
    <property type="entry name" value="PSF1_C"/>
    <property type="match status" value="1"/>
</dbReference>
<evidence type="ECO:0000256" key="3">
    <source>
        <dbReference type="ARBA" id="ARBA00022705"/>
    </source>
</evidence>
<comment type="similarity">
    <text evidence="2">Belongs to the GINS1/PSF1 family.</text>
</comment>
<dbReference type="InterPro" id="IPR005339">
    <property type="entry name" value="GINS_Psf1"/>
</dbReference>
<evidence type="ECO:0000259" key="5">
    <source>
        <dbReference type="Pfam" id="PF05916"/>
    </source>
</evidence>
<sequence length="203" mass="23343">MYGSKASQLVKEFASGEKGQLTTYNNDLIREVVAECTQHHLDFQSLIRKMQEEGLDIQTAKNADHYGALIHHLAVVRNKRCLMAYMYNRAEIIRNLLWKIGHVLPQEIKVKLCNTEEEHFKNHSKALKNYMLKVEVDLTVDMVPPKDPYIKVRVIDDIGEGILLSDDKSANFALHSMHLLKRTDAEQFIAQVKLCCSFKIYIA</sequence>
<dbReference type="InterPro" id="IPR036224">
    <property type="entry name" value="GINS_bundle-like_dom_sf"/>
</dbReference>
<evidence type="ECO:0000256" key="1">
    <source>
        <dbReference type="ARBA" id="ARBA00004123"/>
    </source>
</evidence>
<dbReference type="EMBL" id="KN663182">
    <property type="protein sequence ID" value="KHN12334.1"/>
    <property type="molecule type" value="Genomic_DNA"/>
</dbReference>
<evidence type="ECO:0000313" key="7">
    <source>
        <dbReference type="EMBL" id="KHN12334.1"/>
    </source>
</evidence>
<keyword evidence="4" id="KW-0539">Nucleus</keyword>
<dbReference type="InterPro" id="IPR056783">
    <property type="entry name" value="PSF1_C"/>
</dbReference>
<dbReference type="FunFam" id="1.20.58.1030:FF:000004">
    <property type="entry name" value="DNA replication complex GINS protein PSF1"/>
    <property type="match status" value="1"/>
</dbReference>
<feature type="domain" description="GINS subunit" evidence="5">
    <location>
        <begin position="62"/>
        <end position="133"/>
    </location>
</feature>
<proteinExistence type="inferred from homology"/>
<name>A0A0B2PXB3_GLYSO</name>
<evidence type="ECO:0000256" key="2">
    <source>
        <dbReference type="ARBA" id="ARBA00006677"/>
    </source>
</evidence>
<dbReference type="SUPFAM" id="SSF158573">
    <property type="entry name" value="GINS helical bundle-like"/>
    <property type="match status" value="1"/>
</dbReference>
<dbReference type="Proteomes" id="UP000053555">
    <property type="component" value="Unassembled WGS sequence"/>
</dbReference>
<keyword evidence="3" id="KW-0235">DNA replication</keyword>
<dbReference type="GO" id="GO:0000811">
    <property type="term" value="C:GINS complex"/>
    <property type="evidence" value="ECO:0007669"/>
    <property type="project" value="InterPro"/>
</dbReference>
<dbReference type="InterPro" id="IPR021151">
    <property type="entry name" value="GINS_A"/>
</dbReference>